<evidence type="ECO:0000259" key="6">
    <source>
        <dbReference type="Pfam" id="PF07980"/>
    </source>
</evidence>
<gene>
    <name evidence="8" type="ORF">OD355_05000</name>
</gene>
<protein>
    <submittedName>
        <fullName evidence="8">RagB/SusD family nutrient uptake outer membrane protein</fullName>
    </submittedName>
</protein>
<keyword evidence="4" id="KW-0472">Membrane</keyword>
<evidence type="ECO:0000256" key="2">
    <source>
        <dbReference type="ARBA" id="ARBA00006275"/>
    </source>
</evidence>
<reference evidence="8" key="1">
    <citation type="submission" date="2022-10" db="EMBL/GenBank/DDBJ databases">
        <authorList>
            <person name="Kim H.S."/>
            <person name="Kim J.-S."/>
            <person name="Suh M.K."/>
            <person name="Eom M.K."/>
            <person name="Lee J.-S."/>
        </authorList>
    </citation>
    <scope>NUCLEOTIDE SEQUENCE</scope>
    <source>
        <strain evidence="8">LIP-5</strain>
    </source>
</reference>
<evidence type="ECO:0000256" key="1">
    <source>
        <dbReference type="ARBA" id="ARBA00004442"/>
    </source>
</evidence>
<dbReference type="Gene3D" id="1.25.40.390">
    <property type="match status" value="1"/>
</dbReference>
<sequence>MKKFYSILFLMIALSVINGCQKIIDIKPESSITNANYWKGEGDVTGYLTGTYTSYRNVMNTTFYLEDRGDEFSPGLESGMSTAWQHNLTPQNAPNWLDFYNVIHHCNLILKYAPAITFSQEANRNRILAQTKFIRAHIYFILLRSWGDVPIVTEPTENAEREMPARSKSTQVVEFILNDINDAIGLFPEDGFVDKDKASKQAAYALKADILLWKAKVLSGSDDDLAAAITAADKATVGLSLEEDFARIFSTDNRNGKEVIFSLHFMKDEKSDQYSRQLKPRDLFVQTAVNKNDIAFAVSGARSQYAPSPKLEQAFLANSKDKRMNASIIKATDAANKVLGVFDNKMRGTLYPDNRYYDNDIVVYRMAEMILFKAEALAALNRNSEAIAELNKVKQRAGIPNYSGPTDKKSVEKEILNERFRELYLELKRWPDLLRFHFGGTIDVRSEVENMNQTVPLFFPIPQAQIDINTNLTQTDGY</sequence>
<evidence type="ECO:0000256" key="5">
    <source>
        <dbReference type="ARBA" id="ARBA00023237"/>
    </source>
</evidence>
<keyword evidence="9" id="KW-1185">Reference proteome</keyword>
<comment type="caution">
    <text evidence="8">The sequence shown here is derived from an EMBL/GenBank/DDBJ whole genome shotgun (WGS) entry which is preliminary data.</text>
</comment>
<evidence type="ECO:0000256" key="3">
    <source>
        <dbReference type="ARBA" id="ARBA00022729"/>
    </source>
</evidence>
<dbReference type="Proteomes" id="UP001209317">
    <property type="component" value="Unassembled WGS sequence"/>
</dbReference>
<proteinExistence type="inferred from homology"/>
<dbReference type="InterPro" id="IPR033985">
    <property type="entry name" value="SusD-like_N"/>
</dbReference>
<dbReference type="InterPro" id="IPR012944">
    <property type="entry name" value="SusD_RagB_dom"/>
</dbReference>
<accession>A0AAE3IL86</accession>
<dbReference type="RefSeq" id="WP_263037361.1">
    <property type="nucleotide sequence ID" value="NZ_JAOTPL010000005.1"/>
</dbReference>
<feature type="domain" description="RagB/SusD" evidence="6">
    <location>
        <begin position="352"/>
        <end position="478"/>
    </location>
</feature>
<name>A0AAE3IL86_9BACT</name>
<dbReference type="InterPro" id="IPR011990">
    <property type="entry name" value="TPR-like_helical_dom_sf"/>
</dbReference>
<keyword evidence="5" id="KW-0998">Cell outer membrane</keyword>
<dbReference type="EMBL" id="JAOTPL010000005">
    <property type="protein sequence ID" value="MCU7693873.1"/>
    <property type="molecule type" value="Genomic_DNA"/>
</dbReference>
<dbReference type="SUPFAM" id="SSF48452">
    <property type="entry name" value="TPR-like"/>
    <property type="match status" value="1"/>
</dbReference>
<comment type="similarity">
    <text evidence="2">Belongs to the SusD family.</text>
</comment>
<dbReference type="AlphaFoldDB" id="A0AAE3IL86"/>
<comment type="subcellular location">
    <subcellularLocation>
        <location evidence="1">Cell outer membrane</location>
    </subcellularLocation>
</comment>
<evidence type="ECO:0000313" key="9">
    <source>
        <dbReference type="Proteomes" id="UP001209317"/>
    </source>
</evidence>
<dbReference type="Pfam" id="PF07980">
    <property type="entry name" value="SusD_RagB"/>
    <property type="match status" value="1"/>
</dbReference>
<dbReference type="CDD" id="cd08977">
    <property type="entry name" value="SusD"/>
    <property type="match status" value="1"/>
</dbReference>
<dbReference type="GO" id="GO:0009279">
    <property type="term" value="C:cell outer membrane"/>
    <property type="evidence" value="ECO:0007669"/>
    <property type="project" value="UniProtKB-SubCell"/>
</dbReference>
<dbReference type="Pfam" id="PF14322">
    <property type="entry name" value="SusD-like_3"/>
    <property type="match status" value="1"/>
</dbReference>
<organism evidence="8 9">
    <name type="scientific">Haoranjiania flava</name>
    <dbReference type="NCBI Taxonomy" id="1856322"/>
    <lineage>
        <taxon>Bacteria</taxon>
        <taxon>Pseudomonadati</taxon>
        <taxon>Bacteroidota</taxon>
        <taxon>Chitinophagia</taxon>
        <taxon>Chitinophagales</taxon>
        <taxon>Chitinophagaceae</taxon>
        <taxon>Haoranjiania</taxon>
    </lineage>
</organism>
<keyword evidence="3" id="KW-0732">Signal</keyword>
<feature type="domain" description="SusD-like N-terminal" evidence="7">
    <location>
        <begin position="44"/>
        <end position="210"/>
    </location>
</feature>
<evidence type="ECO:0000313" key="8">
    <source>
        <dbReference type="EMBL" id="MCU7693873.1"/>
    </source>
</evidence>
<evidence type="ECO:0000256" key="4">
    <source>
        <dbReference type="ARBA" id="ARBA00023136"/>
    </source>
</evidence>
<evidence type="ECO:0000259" key="7">
    <source>
        <dbReference type="Pfam" id="PF14322"/>
    </source>
</evidence>